<dbReference type="PANTHER" id="PTHR31286:SF153">
    <property type="entry name" value="DUF4283 DOMAIN PROTEIN"/>
    <property type="match status" value="1"/>
</dbReference>
<dbReference type="InterPro" id="IPR040256">
    <property type="entry name" value="At4g02000-like"/>
</dbReference>
<dbReference type="AlphaFoldDB" id="A0AAW2SPA7"/>
<feature type="non-terminal residue" evidence="2">
    <location>
        <position position="1"/>
    </location>
</feature>
<evidence type="ECO:0000259" key="1">
    <source>
        <dbReference type="Pfam" id="PF14392"/>
    </source>
</evidence>
<gene>
    <name evidence="2" type="ORF">Slati_4401800</name>
</gene>
<reference evidence="2" key="1">
    <citation type="submission" date="2020-06" db="EMBL/GenBank/DDBJ databases">
        <authorList>
            <person name="Li T."/>
            <person name="Hu X."/>
            <person name="Zhang T."/>
            <person name="Song X."/>
            <person name="Zhang H."/>
            <person name="Dai N."/>
            <person name="Sheng W."/>
            <person name="Hou X."/>
            <person name="Wei L."/>
        </authorList>
    </citation>
    <scope>NUCLEOTIDE SEQUENCE</scope>
    <source>
        <strain evidence="2">KEN1</strain>
        <tissue evidence="2">Leaf</tissue>
    </source>
</reference>
<sequence>EGFLVVGRLLTPRPYRFDVLRMTLINILRPVRGLALKVLVDNRFMIRFNHVADREKAINGCPWNFYWNLIILNRATAEDDPLQVDLSHSPFQVHIHGLLVRMMTREVVEAIGTRIGSAVHYDHTQPKFVWGSKMRVKVSLDIRKPLKRVLRVCSSGGEEVIVSFTYETLPTFYYACGILGHMMCDCSARLEALDRG</sequence>
<name>A0AAW2SPA7_9LAMI</name>
<dbReference type="EMBL" id="JACGWN010000016">
    <property type="protein sequence ID" value="KAL0394356.1"/>
    <property type="molecule type" value="Genomic_DNA"/>
</dbReference>
<protein>
    <recommendedName>
        <fullName evidence="1">Zinc knuckle CX2CX4HX4C domain-containing protein</fullName>
    </recommendedName>
</protein>
<accession>A0AAW2SPA7</accession>
<organism evidence="2">
    <name type="scientific">Sesamum latifolium</name>
    <dbReference type="NCBI Taxonomy" id="2727402"/>
    <lineage>
        <taxon>Eukaryota</taxon>
        <taxon>Viridiplantae</taxon>
        <taxon>Streptophyta</taxon>
        <taxon>Embryophyta</taxon>
        <taxon>Tracheophyta</taxon>
        <taxon>Spermatophyta</taxon>
        <taxon>Magnoliopsida</taxon>
        <taxon>eudicotyledons</taxon>
        <taxon>Gunneridae</taxon>
        <taxon>Pentapetalae</taxon>
        <taxon>asterids</taxon>
        <taxon>lamiids</taxon>
        <taxon>Lamiales</taxon>
        <taxon>Pedaliaceae</taxon>
        <taxon>Sesamum</taxon>
    </lineage>
</organism>
<dbReference type="InterPro" id="IPR025836">
    <property type="entry name" value="Zn_knuckle_CX2CX4HX4C"/>
</dbReference>
<feature type="domain" description="Zinc knuckle CX2CX4HX4C" evidence="1">
    <location>
        <begin position="140"/>
        <end position="187"/>
    </location>
</feature>
<dbReference type="Pfam" id="PF14392">
    <property type="entry name" value="zf-CCHC_4"/>
    <property type="match status" value="1"/>
</dbReference>
<comment type="caution">
    <text evidence="2">The sequence shown here is derived from an EMBL/GenBank/DDBJ whole genome shotgun (WGS) entry which is preliminary data.</text>
</comment>
<reference evidence="2" key="2">
    <citation type="journal article" date="2024" name="Plant">
        <title>Genomic evolution and insights into agronomic trait innovations of Sesamum species.</title>
        <authorList>
            <person name="Miao H."/>
            <person name="Wang L."/>
            <person name="Qu L."/>
            <person name="Liu H."/>
            <person name="Sun Y."/>
            <person name="Le M."/>
            <person name="Wang Q."/>
            <person name="Wei S."/>
            <person name="Zheng Y."/>
            <person name="Lin W."/>
            <person name="Duan Y."/>
            <person name="Cao H."/>
            <person name="Xiong S."/>
            <person name="Wang X."/>
            <person name="Wei L."/>
            <person name="Li C."/>
            <person name="Ma Q."/>
            <person name="Ju M."/>
            <person name="Zhao R."/>
            <person name="Li G."/>
            <person name="Mu C."/>
            <person name="Tian Q."/>
            <person name="Mei H."/>
            <person name="Zhang T."/>
            <person name="Gao T."/>
            <person name="Zhang H."/>
        </authorList>
    </citation>
    <scope>NUCLEOTIDE SEQUENCE</scope>
    <source>
        <strain evidence="2">KEN1</strain>
    </source>
</reference>
<dbReference type="PANTHER" id="PTHR31286">
    <property type="entry name" value="GLYCINE-RICH CELL WALL STRUCTURAL PROTEIN 1.8-LIKE"/>
    <property type="match status" value="1"/>
</dbReference>
<proteinExistence type="predicted"/>
<evidence type="ECO:0000313" key="2">
    <source>
        <dbReference type="EMBL" id="KAL0394356.1"/>
    </source>
</evidence>